<reference evidence="2 3" key="1">
    <citation type="submission" date="2024-05" db="EMBL/GenBank/DDBJ databases">
        <title>The nuclear and mitochondrial genome assemblies of Tetragonisca angustula (Apidae: Meliponini), a tiny yet remarkable pollinator in the Neotropics.</title>
        <authorList>
            <person name="Ferrari R."/>
            <person name="Ricardo P.C."/>
            <person name="Dias F.C."/>
            <person name="Araujo N.S."/>
            <person name="Soares D.O."/>
            <person name="Zhou Q.-S."/>
            <person name="Zhu C.-D."/>
            <person name="Coutinho L."/>
            <person name="Airas M.C."/>
            <person name="Batista T.M."/>
        </authorList>
    </citation>
    <scope>NUCLEOTIDE SEQUENCE [LARGE SCALE GENOMIC DNA]</scope>
    <source>
        <strain evidence="2">ASF017062</strain>
        <tissue evidence="2">Abdomen</tissue>
    </source>
</reference>
<feature type="compositionally biased region" description="Low complexity" evidence="1">
    <location>
        <begin position="545"/>
        <end position="554"/>
    </location>
</feature>
<comment type="caution">
    <text evidence="2">The sequence shown here is derived from an EMBL/GenBank/DDBJ whole genome shotgun (WGS) entry which is preliminary data.</text>
</comment>
<feature type="compositionally biased region" description="Polar residues" evidence="1">
    <location>
        <begin position="588"/>
        <end position="598"/>
    </location>
</feature>
<feature type="region of interest" description="Disordered" evidence="1">
    <location>
        <begin position="542"/>
        <end position="600"/>
    </location>
</feature>
<feature type="compositionally biased region" description="Basic and acidic residues" evidence="1">
    <location>
        <begin position="305"/>
        <end position="321"/>
    </location>
</feature>
<evidence type="ECO:0000313" key="2">
    <source>
        <dbReference type="EMBL" id="KAK9302847.1"/>
    </source>
</evidence>
<evidence type="ECO:0008006" key="4">
    <source>
        <dbReference type="Google" id="ProtNLM"/>
    </source>
</evidence>
<organism evidence="2 3">
    <name type="scientific">Tetragonisca angustula</name>
    <dbReference type="NCBI Taxonomy" id="166442"/>
    <lineage>
        <taxon>Eukaryota</taxon>
        <taxon>Metazoa</taxon>
        <taxon>Ecdysozoa</taxon>
        <taxon>Arthropoda</taxon>
        <taxon>Hexapoda</taxon>
        <taxon>Insecta</taxon>
        <taxon>Pterygota</taxon>
        <taxon>Neoptera</taxon>
        <taxon>Endopterygota</taxon>
        <taxon>Hymenoptera</taxon>
        <taxon>Apocrita</taxon>
        <taxon>Aculeata</taxon>
        <taxon>Apoidea</taxon>
        <taxon>Anthophila</taxon>
        <taxon>Apidae</taxon>
        <taxon>Tetragonisca</taxon>
    </lineage>
</organism>
<evidence type="ECO:0000256" key="1">
    <source>
        <dbReference type="SAM" id="MobiDB-lite"/>
    </source>
</evidence>
<feature type="compositionally biased region" description="Basic and acidic residues" evidence="1">
    <location>
        <begin position="453"/>
        <end position="462"/>
    </location>
</feature>
<dbReference type="AlphaFoldDB" id="A0AAW1A100"/>
<feature type="region of interest" description="Disordered" evidence="1">
    <location>
        <begin position="26"/>
        <end position="49"/>
    </location>
</feature>
<feature type="compositionally biased region" description="Basic and acidic residues" evidence="1">
    <location>
        <begin position="831"/>
        <end position="845"/>
    </location>
</feature>
<feature type="compositionally biased region" description="Basic residues" evidence="1">
    <location>
        <begin position="870"/>
        <end position="884"/>
    </location>
</feature>
<feature type="region of interest" description="Disordered" evidence="1">
    <location>
        <begin position="276"/>
        <end position="344"/>
    </location>
</feature>
<feature type="region of interest" description="Disordered" evidence="1">
    <location>
        <begin position="1039"/>
        <end position="1065"/>
    </location>
</feature>
<evidence type="ECO:0000313" key="3">
    <source>
        <dbReference type="Proteomes" id="UP001432146"/>
    </source>
</evidence>
<protein>
    <recommendedName>
        <fullName evidence="4">Protein javelin</fullName>
    </recommendedName>
</protein>
<keyword evidence="3" id="KW-1185">Reference proteome</keyword>
<feature type="region of interest" description="Disordered" evidence="1">
    <location>
        <begin position="817"/>
        <end position="911"/>
    </location>
</feature>
<feature type="compositionally biased region" description="Basic and acidic residues" evidence="1">
    <location>
        <begin position="282"/>
        <end position="297"/>
    </location>
</feature>
<gene>
    <name evidence="2" type="ORF">QLX08_005255</name>
</gene>
<accession>A0AAW1A100</accession>
<feature type="compositionally biased region" description="Basic and acidic residues" evidence="1">
    <location>
        <begin position="695"/>
        <end position="708"/>
    </location>
</feature>
<proteinExistence type="predicted"/>
<feature type="region of interest" description="Disordered" evidence="1">
    <location>
        <begin position="693"/>
        <end position="719"/>
    </location>
</feature>
<feature type="region of interest" description="Disordered" evidence="1">
    <location>
        <begin position="428"/>
        <end position="515"/>
    </location>
</feature>
<feature type="compositionally biased region" description="Basic and acidic residues" evidence="1">
    <location>
        <begin position="555"/>
        <end position="572"/>
    </location>
</feature>
<feature type="compositionally biased region" description="Polar residues" evidence="1">
    <location>
        <begin position="486"/>
        <end position="499"/>
    </location>
</feature>
<dbReference type="Proteomes" id="UP001432146">
    <property type="component" value="Unassembled WGS sequence"/>
</dbReference>
<feature type="compositionally biased region" description="Basic and acidic residues" evidence="1">
    <location>
        <begin position="431"/>
        <end position="441"/>
    </location>
</feature>
<feature type="compositionally biased region" description="Low complexity" evidence="1">
    <location>
        <begin position="857"/>
        <end position="867"/>
    </location>
</feature>
<name>A0AAW1A100_9HYME</name>
<feature type="compositionally biased region" description="Basic and acidic residues" evidence="1">
    <location>
        <begin position="500"/>
        <end position="515"/>
    </location>
</feature>
<sequence>MGGVQSGTHTLGEALWVQERQRQKCHREGGRHEANSAQSTQDRRKLLKRTRSLAVISEDESRHDREARHFRLGQSTFDLPRRHQLIPRAKLIDRNSLKDRLCKSQQHLSDSYERFNEARPYHSRSACGLHSIPSGLPSFPDPLHYTRGNRADPDRLNILDWPESPRRYRSVQSLDTVSGLVDIVEDGWPIEGNRSIDCIYTQVKRKRKEHRSLDSILFEDDGELEYFDVLNLLPLSNVRLEFDEEDARNNNLRRRNDSALRSLECLDSSWVVQERSSARSNATDEEKCKETNAKEENGPPDIEQPDCHRETDSSSRSRDNSSAENATENSSRQKDDRDSVICVGNEPTDAKSACLNVDEDRYGLDDELVATDREQVVDRKVEEAEDYKSIWISDTEEQEEMSRRPQVLKIVDSDVTKRRHRSLTVELGSVNRDEPRNEKLQSDGQKLGNCVDADVKSSKMIDEVDGTSKNAEIANVEEVGREADTSVENARNSSAGQKNSQKDASRGKQTEGRFERIVKETSNIIGKACSVVKGSLGFEARSESSDLGLGSESGSDTRRRSVDDGIDEDHASNCKGLSSLKENESQKTRGSLTRSRSCVDSIECQPDDDQEFDHVRYKIIKSNMFGKNMYASARSDVTYEGLMQYLREYSFQELLLDNNVVIIEPVRAETIERKPSSAGKARSEPSCKIAGAVQKRTETENGGRRSCEDANDSGKCPKQSSIKKHFFYHPIRVNRELIDEELPDPDTVKNVRRMFENTLKMKNVPNGSTLSKDFKSRKSVSMKDLSTIDRDHYDEMSEKAEGTRCSSRAKDLTKLFESKEKSTSSSASVIEGKDELDSPRCESKTRILAQSFEARSGHTSPSDSTSSKNKMNRYHHHHHHHHHHSNWDAGSVSSGVSSDYPDTDPGSGVQCISSEDEEIVDSSHEADVSRSGSNHYVSPDVLKKIREYGTSVTYYGGKVVNSSNGPLISPVVENRFKCVDGSNDYVKFRLIKSNSCDSRLELTGRLVENHLRHRNKERALDLSQYTIAETPSIEITVLDKQENDGKEKKTRPEGESNGAKEPEVKREPPVVIGLEPKKEENKETKSFKAEFKLGDLEDAKSDYASRFIGSALTRWQVNENNWRTTDDFGKMEFEEFEVLEDSLNGTESQRLETS</sequence>
<dbReference type="EMBL" id="JAWNGG020000088">
    <property type="protein sequence ID" value="KAK9302847.1"/>
    <property type="molecule type" value="Genomic_DNA"/>
</dbReference>